<dbReference type="InterPro" id="IPR052374">
    <property type="entry name" value="SERAC1"/>
</dbReference>
<dbReference type="SUPFAM" id="SSF53474">
    <property type="entry name" value="alpha/beta-Hydrolases"/>
    <property type="match status" value="1"/>
</dbReference>
<reference evidence="2" key="2">
    <citation type="journal article" date="2018" name="Nat. Commun.">
        <title>Extreme sensitivity to ultraviolet light in the fungal pathogen causing white-nose syndrome of bats.</title>
        <authorList>
            <person name="Palmer J.M."/>
            <person name="Drees K.P."/>
            <person name="Foster J.T."/>
            <person name="Lindner D.L."/>
        </authorList>
    </citation>
    <scope>NUCLEOTIDE SEQUENCE [LARGE SCALE GENOMIC DNA]</scope>
    <source>
        <strain evidence="2">UAMH 10579</strain>
    </source>
</reference>
<dbReference type="EMBL" id="KV460217">
    <property type="protein sequence ID" value="OBT98272.2"/>
    <property type="molecule type" value="Genomic_DNA"/>
</dbReference>
<reference evidence="1 2" key="1">
    <citation type="submission" date="2016-03" db="EMBL/GenBank/DDBJ databases">
        <title>Comparative genomics of Pseudogymnoascus destructans, the fungus causing white-nose syndrome of bats.</title>
        <authorList>
            <person name="Palmer J.M."/>
            <person name="Drees K.P."/>
            <person name="Foster J.T."/>
            <person name="Lindner D.L."/>
        </authorList>
    </citation>
    <scope>NUCLEOTIDE SEQUENCE [LARGE SCALE GENOMIC DNA]</scope>
    <source>
        <strain evidence="1 2">UAMH 10579</strain>
    </source>
</reference>
<accession>A0A1B8GR15</accession>
<sequence>MAVDQQHEYNGQLVPFEAEQTVRRPITSDDIGMKCLFTPDPTAFTEVIDIIAIHGIAAHPDETWCKGGVNWLSDESMLRSAVPNARILRYGYQSTWYGTSQEVISTNTSRVAARFLSALTVLQKEVPYRPIILIAHCFGGLVALKALLSARDDNGSNGLPRWGRIFDSITGIIFLGTPFRGSDMKINEMLNFVRSEQKVVQGEVLRVLQGDDEYLKDLVDRFGMTRRLPNSAKVTCFYEMKQSNVGAIVRDPNEQMKIVVNESSGCLDSTEKYSLNRDHFEMNKFDKFDDEDFSFVCNEVTDMMKRAPGIFLARRRSKKPQDRGFTHPGKLPDGAKYFKEAHPERFFWQYLTSASHGLYEAIYNACVFEGGNGGENIDFFSFLLELERFGVKSEQIIELWTSLPYTKEPPLQPLHSKGYTMAILYMVHMKICEERRPDDLRGGPEREKRLRLLQNYAIWVPCLCKGQCGLEWTFANDESLSVGKGSARCEIRIGGDNGDKAFAATKESWESR</sequence>
<gene>
    <name evidence="1" type="ORF">VE01_03137</name>
</gene>
<dbReference type="RefSeq" id="XP_018132005.2">
    <property type="nucleotide sequence ID" value="XM_018272635.2"/>
</dbReference>
<proteinExistence type="predicted"/>
<dbReference type="STRING" id="342668.A0A1B8GR15"/>
<evidence type="ECO:0000313" key="1">
    <source>
        <dbReference type="EMBL" id="OBT98272.2"/>
    </source>
</evidence>
<organism evidence="1 2">
    <name type="scientific">Pseudogymnoascus verrucosus</name>
    <dbReference type="NCBI Taxonomy" id="342668"/>
    <lineage>
        <taxon>Eukaryota</taxon>
        <taxon>Fungi</taxon>
        <taxon>Dikarya</taxon>
        <taxon>Ascomycota</taxon>
        <taxon>Pezizomycotina</taxon>
        <taxon>Leotiomycetes</taxon>
        <taxon>Thelebolales</taxon>
        <taxon>Thelebolaceae</taxon>
        <taxon>Pseudogymnoascus</taxon>
    </lineage>
</organism>
<dbReference type="PANTHER" id="PTHR48182">
    <property type="entry name" value="PROTEIN SERAC1"/>
    <property type="match status" value="1"/>
</dbReference>
<protein>
    <submittedName>
        <fullName evidence="1">Uncharacterized protein</fullName>
    </submittedName>
</protein>
<dbReference type="InterPro" id="IPR029058">
    <property type="entry name" value="AB_hydrolase_fold"/>
</dbReference>
<keyword evidence="2" id="KW-1185">Reference proteome</keyword>
<evidence type="ECO:0000313" key="2">
    <source>
        <dbReference type="Proteomes" id="UP000091956"/>
    </source>
</evidence>
<dbReference type="AlphaFoldDB" id="A0A1B8GR15"/>
<dbReference type="GeneID" id="28836523"/>
<dbReference type="PANTHER" id="PTHR48182:SF3">
    <property type="entry name" value="DUF676 DOMAIN-CONTAINING PROTEIN"/>
    <property type="match status" value="1"/>
</dbReference>
<name>A0A1B8GR15_9PEZI</name>
<dbReference type="Proteomes" id="UP000091956">
    <property type="component" value="Unassembled WGS sequence"/>
</dbReference>
<dbReference type="Gene3D" id="3.40.50.1820">
    <property type="entry name" value="alpha/beta hydrolase"/>
    <property type="match status" value="1"/>
</dbReference>